<dbReference type="Proteomes" id="UP000254161">
    <property type="component" value="Unassembled WGS sequence"/>
</dbReference>
<proteinExistence type="inferred from homology"/>
<evidence type="ECO:0000256" key="5">
    <source>
        <dbReference type="ARBA" id="ARBA00022692"/>
    </source>
</evidence>
<gene>
    <name evidence="14" type="primary">ndhC</name>
    <name evidence="13" type="ORF">CT510_05335</name>
    <name evidence="15" type="ORF">NCTC11541_00346</name>
    <name evidence="14" type="ORF">NCTC12264_01390</name>
</gene>
<evidence type="ECO:0000256" key="6">
    <source>
        <dbReference type="ARBA" id="ARBA00022719"/>
    </source>
</evidence>
<dbReference type="PANTHER" id="PTHR11058">
    <property type="entry name" value="NADH-UBIQUINONE OXIDOREDUCTASE CHAIN 3"/>
    <property type="match status" value="1"/>
</dbReference>
<feature type="transmembrane region" description="Helical" evidence="12">
    <location>
        <begin position="12"/>
        <end position="35"/>
    </location>
</feature>
<evidence type="ECO:0000313" key="15">
    <source>
        <dbReference type="EMBL" id="VEG84326.1"/>
    </source>
</evidence>
<keyword evidence="9 11" id="KW-0520">NAD</keyword>
<dbReference type="GO" id="GO:0008137">
    <property type="term" value="F:NADH dehydrogenase (ubiquinone) activity"/>
    <property type="evidence" value="ECO:0007669"/>
    <property type="project" value="InterPro"/>
</dbReference>
<dbReference type="GO" id="GO:0030964">
    <property type="term" value="C:NADH dehydrogenase complex"/>
    <property type="evidence" value="ECO:0007669"/>
    <property type="project" value="TreeGrafter"/>
</dbReference>
<keyword evidence="5 11" id="KW-0812">Transmembrane</keyword>
<dbReference type="GO" id="GO:0048038">
    <property type="term" value="F:quinone binding"/>
    <property type="evidence" value="ECO:0007669"/>
    <property type="project" value="UniProtKB-KW"/>
</dbReference>
<evidence type="ECO:0000256" key="8">
    <source>
        <dbReference type="ARBA" id="ARBA00022989"/>
    </source>
</evidence>
<dbReference type="GeneID" id="58536982"/>
<comment type="function">
    <text evidence="11">NDH-1 shuttles electrons from NADH, via FMN and iron-sulfur (Fe-S) centers, to quinones in the respiratory chain.</text>
</comment>
<dbReference type="EC" id="7.1.1.-" evidence="11"/>
<dbReference type="GO" id="GO:0016491">
    <property type="term" value="F:oxidoreductase activity"/>
    <property type="evidence" value="ECO:0007669"/>
    <property type="project" value="UniProtKB-KW"/>
</dbReference>
<keyword evidence="18" id="KW-1185">Reference proteome</keyword>
<evidence type="ECO:0000313" key="16">
    <source>
        <dbReference type="Proteomes" id="UP000254161"/>
    </source>
</evidence>
<reference evidence="13 18" key="2">
    <citation type="submission" date="2018-06" db="EMBL/GenBank/DDBJ databases">
        <authorList>
            <consortium name="PulseNet: The National Subtyping Network for Foodborne Disease Surveillance"/>
            <person name="Tarr C.L."/>
            <person name="Trees E."/>
            <person name="Katz L.S."/>
            <person name="Carleton-Romer H.A."/>
            <person name="Stroika S."/>
            <person name="Kucerova Z."/>
            <person name="Roache K.F."/>
            <person name="Sabol A.L."/>
            <person name="Besser J."/>
            <person name="Gerner-Smidt P."/>
        </authorList>
    </citation>
    <scope>NUCLEOTIDE SEQUENCE [LARGE SCALE GENOMIC DNA]</scope>
    <source>
        <strain evidence="13 18">PNUSAC003104</strain>
    </source>
</reference>
<dbReference type="Proteomes" id="UP000278157">
    <property type="component" value="Chromosome"/>
</dbReference>
<evidence type="ECO:0000256" key="2">
    <source>
        <dbReference type="ARBA" id="ARBA00008472"/>
    </source>
</evidence>
<feature type="transmembrane region" description="Helical" evidence="12">
    <location>
        <begin position="97"/>
        <end position="118"/>
    </location>
</feature>
<reference evidence="15 17" key="3">
    <citation type="submission" date="2018-12" db="EMBL/GenBank/DDBJ databases">
        <authorList>
            <consortium name="Pathogen Informatics"/>
        </authorList>
    </citation>
    <scope>NUCLEOTIDE SEQUENCE [LARGE SCALE GENOMIC DNA]</scope>
    <source>
        <strain evidence="15 17">NCTC11541</strain>
    </source>
</reference>
<dbReference type="InterPro" id="IPR038430">
    <property type="entry name" value="NDAH_ubi_oxred_su3_sf"/>
</dbReference>
<evidence type="ECO:0000256" key="4">
    <source>
        <dbReference type="ARBA" id="ARBA00022475"/>
    </source>
</evidence>
<sequence length="129" mass="14779">MTHMSVEHPYLGIFIMLVLSCVIFFGLVFLASKIGNHFAARNRKRLGLGIYECGPIPVKQANKINSQFFVFALIFILLDIEVVFLFPWALIFRDLGWFGLLEIVIFLALLAVGFLYAYKKGGFRWQSIK</sequence>
<evidence type="ECO:0000313" key="14">
    <source>
        <dbReference type="EMBL" id="SUX27146.1"/>
    </source>
</evidence>
<dbReference type="AlphaFoldDB" id="A0A381EJG1"/>
<dbReference type="PANTHER" id="PTHR11058:SF22">
    <property type="entry name" value="NADH-QUINONE OXIDOREDUCTASE SUBUNIT A"/>
    <property type="match status" value="1"/>
</dbReference>
<evidence type="ECO:0000256" key="10">
    <source>
        <dbReference type="ARBA" id="ARBA00023136"/>
    </source>
</evidence>
<evidence type="ECO:0000256" key="7">
    <source>
        <dbReference type="ARBA" id="ARBA00022967"/>
    </source>
</evidence>
<dbReference type="Proteomes" id="UP000535305">
    <property type="component" value="Unassembled WGS sequence"/>
</dbReference>
<keyword evidence="10 12" id="KW-0472">Membrane</keyword>
<evidence type="ECO:0000256" key="9">
    <source>
        <dbReference type="ARBA" id="ARBA00023027"/>
    </source>
</evidence>
<accession>A0A381EJG1</accession>
<protein>
    <recommendedName>
        <fullName evidence="11">NADH-quinone oxidoreductase subunit</fullName>
        <ecNumber evidence="11">7.1.1.-</ecNumber>
    </recommendedName>
</protein>
<dbReference type="InterPro" id="IPR000440">
    <property type="entry name" value="NADH_UbQ/plastoQ_OxRdtase_su3"/>
</dbReference>
<keyword evidence="14" id="KW-0560">Oxidoreductase</keyword>
<keyword evidence="6 11" id="KW-0874">Quinone</keyword>
<evidence type="ECO:0000313" key="17">
    <source>
        <dbReference type="Proteomes" id="UP000278157"/>
    </source>
</evidence>
<keyword evidence="14" id="KW-0830">Ubiquinone</keyword>
<evidence type="ECO:0000313" key="18">
    <source>
        <dbReference type="Proteomes" id="UP000535305"/>
    </source>
</evidence>
<dbReference type="EMBL" id="AABVLA010000018">
    <property type="protein sequence ID" value="EAJ1622081.1"/>
    <property type="molecule type" value="Genomic_DNA"/>
</dbReference>
<keyword evidence="4" id="KW-1003">Cell membrane</keyword>
<dbReference type="RefSeq" id="WP_004276853.1">
    <property type="nucleotide sequence ID" value="NZ_CABKPM010000001.1"/>
</dbReference>
<evidence type="ECO:0000313" key="13">
    <source>
        <dbReference type="EMBL" id="EAJ1622081.1"/>
    </source>
</evidence>
<dbReference type="EMBL" id="LR134372">
    <property type="protein sequence ID" value="VEG84326.1"/>
    <property type="molecule type" value="Genomic_DNA"/>
</dbReference>
<dbReference type="GO" id="GO:0005886">
    <property type="term" value="C:plasma membrane"/>
    <property type="evidence" value="ECO:0007669"/>
    <property type="project" value="UniProtKB-SubCell"/>
</dbReference>
<evidence type="ECO:0000256" key="3">
    <source>
        <dbReference type="ARBA" id="ARBA00022448"/>
    </source>
</evidence>
<dbReference type="Gene3D" id="1.20.58.1610">
    <property type="entry name" value="NADH:ubiquinone/plastoquinone oxidoreductase, chain 3"/>
    <property type="match status" value="1"/>
</dbReference>
<organism evidence="14 16">
    <name type="scientific">Campylobacter upsaliensis</name>
    <dbReference type="NCBI Taxonomy" id="28080"/>
    <lineage>
        <taxon>Bacteria</taxon>
        <taxon>Pseudomonadati</taxon>
        <taxon>Campylobacterota</taxon>
        <taxon>Epsilonproteobacteria</taxon>
        <taxon>Campylobacterales</taxon>
        <taxon>Campylobacteraceae</taxon>
        <taxon>Campylobacter</taxon>
    </lineage>
</organism>
<comment type="similarity">
    <text evidence="2 11">Belongs to the complex I subunit 3 family.</text>
</comment>
<feature type="transmembrane region" description="Helical" evidence="12">
    <location>
        <begin position="68"/>
        <end position="91"/>
    </location>
</feature>
<dbReference type="Pfam" id="PF00507">
    <property type="entry name" value="Oxidored_q4"/>
    <property type="match status" value="1"/>
</dbReference>
<comment type="catalytic activity">
    <reaction evidence="11">
        <text>a quinone + NADH + 5 H(+)(in) = a quinol + NAD(+) + 4 H(+)(out)</text>
        <dbReference type="Rhea" id="RHEA:57888"/>
        <dbReference type="ChEBI" id="CHEBI:15378"/>
        <dbReference type="ChEBI" id="CHEBI:24646"/>
        <dbReference type="ChEBI" id="CHEBI:57540"/>
        <dbReference type="ChEBI" id="CHEBI:57945"/>
        <dbReference type="ChEBI" id="CHEBI:132124"/>
    </reaction>
</comment>
<dbReference type="OrthoDB" id="9791970at2"/>
<dbReference type="NCBIfam" id="NF006303">
    <property type="entry name" value="PRK08489.1"/>
    <property type="match status" value="1"/>
</dbReference>
<evidence type="ECO:0000256" key="12">
    <source>
        <dbReference type="SAM" id="Phobius"/>
    </source>
</evidence>
<reference evidence="14 16" key="1">
    <citation type="submission" date="2018-06" db="EMBL/GenBank/DDBJ databases">
        <authorList>
            <consortium name="Pathogen Informatics"/>
            <person name="Doyle S."/>
        </authorList>
    </citation>
    <scope>NUCLEOTIDE SEQUENCE [LARGE SCALE GENOMIC DNA]</scope>
    <source>
        <strain evidence="14 16">NCTC12264</strain>
    </source>
</reference>
<keyword evidence="3" id="KW-0813">Transport</keyword>
<evidence type="ECO:0000256" key="1">
    <source>
        <dbReference type="ARBA" id="ARBA00004370"/>
    </source>
</evidence>
<keyword evidence="7" id="KW-1278">Translocase</keyword>
<name>A0A381EJG1_CAMUP</name>
<dbReference type="EMBL" id="UFUZ01000001">
    <property type="protein sequence ID" value="SUX27146.1"/>
    <property type="molecule type" value="Genomic_DNA"/>
</dbReference>
<evidence type="ECO:0000256" key="11">
    <source>
        <dbReference type="RuleBase" id="RU003639"/>
    </source>
</evidence>
<comment type="subcellular location">
    <subcellularLocation>
        <location evidence="11">Cell membrane</location>
        <topology evidence="11">Multi-pass membrane protein</topology>
    </subcellularLocation>
    <subcellularLocation>
        <location evidence="1">Membrane</location>
    </subcellularLocation>
</comment>
<keyword evidence="8 12" id="KW-1133">Transmembrane helix</keyword>